<evidence type="ECO:0000256" key="9">
    <source>
        <dbReference type="ARBA" id="ARBA00023294"/>
    </source>
</evidence>
<dbReference type="Pfam" id="PF01490">
    <property type="entry name" value="Aa_trans"/>
    <property type="match status" value="1"/>
</dbReference>
<evidence type="ECO:0000256" key="10">
    <source>
        <dbReference type="ARBA" id="ARBA00045588"/>
    </source>
</evidence>
<evidence type="ECO:0000256" key="11">
    <source>
        <dbReference type="SAM" id="Phobius"/>
    </source>
</evidence>
<keyword evidence="8 11" id="KW-0472">Membrane</keyword>
<dbReference type="PANTHER" id="PTHR48017">
    <property type="entry name" value="OS05G0424000 PROTEIN-RELATED"/>
    <property type="match status" value="1"/>
</dbReference>
<proteinExistence type="inferred from homology"/>
<evidence type="ECO:0000259" key="12">
    <source>
        <dbReference type="Pfam" id="PF01490"/>
    </source>
</evidence>
<feature type="transmembrane region" description="Helical" evidence="11">
    <location>
        <begin position="20"/>
        <end position="39"/>
    </location>
</feature>
<protein>
    <recommendedName>
        <fullName evidence="12">Amino acid transporter transmembrane domain-containing protein</fullName>
    </recommendedName>
</protein>
<dbReference type="AlphaFoldDB" id="A0A5N5MDH9"/>
<comment type="caution">
    <text evidence="13">The sequence shown here is derived from an EMBL/GenBank/DDBJ whole genome shotgun (WGS) entry which is preliminary data.</text>
</comment>
<evidence type="ECO:0000256" key="6">
    <source>
        <dbReference type="ARBA" id="ARBA00022970"/>
    </source>
</evidence>
<dbReference type="GO" id="GO:0012505">
    <property type="term" value="C:endomembrane system"/>
    <property type="evidence" value="ECO:0007669"/>
    <property type="project" value="UniProtKB-SubCell"/>
</dbReference>
<accession>A0A5N5MDH9</accession>
<name>A0A5N5MDH9_9ROSI</name>
<comment type="function">
    <text evidence="10">Carrier protein involved in proton-driven auxin influx. Mediates the formation of auxin gradient from developing leaves (site of auxin biosynthesis) to tips by contributing to the loading of auxin in vascular tissues and facilitating acropetal (base to tip) auxin transport within inner tissues of the root apex, and basipetal (tip to base) auxin transport within outer tissues of the root apex. May be involved in lateral roots and nodules formation.</text>
</comment>
<feature type="transmembrane region" description="Helical" evidence="11">
    <location>
        <begin position="45"/>
        <end position="66"/>
    </location>
</feature>
<keyword evidence="6" id="KW-0029">Amino-acid transport</keyword>
<evidence type="ECO:0000313" key="14">
    <source>
        <dbReference type="Proteomes" id="UP000326939"/>
    </source>
</evidence>
<dbReference type="InterPro" id="IPR013057">
    <property type="entry name" value="AA_transpt_TM"/>
</dbReference>
<evidence type="ECO:0000256" key="1">
    <source>
        <dbReference type="ARBA" id="ARBA00004127"/>
    </source>
</evidence>
<reference evidence="14" key="1">
    <citation type="journal article" date="2019" name="Gigascience">
        <title>De novo genome assembly of the endangered Acer yangbiense, a plant species with extremely small populations endemic to Yunnan Province, China.</title>
        <authorList>
            <person name="Yang J."/>
            <person name="Wariss H.M."/>
            <person name="Tao L."/>
            <person name="Zhang R."/>
            <person name="Yun Q."/>
            <person name="Hollingsworth P."/>
            <person name="Dao Z."/>
            <person name="Luo G."/>
            <person name="Guo H."/>
            <person name="Ma Y."/>
            <person name="Sun W."/>
        </authorList>
    </citation>
    <scope>NUCLEOTIDE SEQUENCE [LARGE SCALE GENOMIC DNA]</scope>
    <source>
        <strain evidence="14">cv. br00</strain>
    </source>
</reference>
<feature type="domain" description="Amino acid transporter transmembrane" evidence="12">
    <location>
        <begin position="14"/>
        <end position="91"/>
    </location>
</feature>
<keyword evidence="7 11" id="KW-1133">Transmembrane helix</keyword>
<dbReference type="GO" id="GO:0015293">
    <property type="term" value="F:symporter activity"/>
    <property type="evidence" value="ECO:0007669"/>
    <property type="project" value="UniProtKB-KW"/>
</dbReference>
<evidence type="ECO:0000256" key="4">
    <source>
        <dbReference type="ARBA" id="ARBA00022692"/>
    </source>
</evidence>
<keyword evidence="14" id="KW-1185">Reference proteome</keyword>
<sequence>MLMYVDDDGKPRRTGTEWTASAHIITAIIGSGVLSQAWAMAQLGWIAGIGTLLIFSFITLYTSTLLADSYRFPDPVTGKRNHTFMEAVEATLVPFFNDILALLGAIGYWPMTLNVPVEMYIARKKIQRG</sequence>
<keyword evidence="3" id="KW-0813">Transport</keyword>
<comment type="subcellular location">
    <subcellularLocation>
        <location evidence="1">Endomembrane system</location>
        <topology evidence="1">Multi-pass membrane protein</topology>
    </subcellularLocation>
</comment>
<dbReference type="GO" id="GO:0009734">
    <property type="term" value="P:auxin-activated signaling pathway"/>
    <property type="evidence" value="ECO:0007669"/>
    <property type="project" value="UniProtKB-KW"/>
</dbReference>
<evidence type="ECO:0000256" key="8">
    <source>
        <dbReference type="ARBA" id="ARBA00023136"/>
    </source>
</evidence>
<evidence type="ECO:0000313" key="13">
    <source>
        <dbReference type="EMBL" id="KAB5553205.1"/>
    </source>
</evidence>
<evidence type="ECO:0000256" key="3">
    <source>
        <dbReference type="ARBA" id="ARBA00022448"/>
    </source>
</evidence>
<dbReference type="EMBL" id="VDCV01000006">
    <property type="protein sequence ID" value="KAB5553205.1"/>
    <property type="molecule type" value="Genomic_DNA"/>
</dbReference>
<evidence type="ECO:0000256" key="7">
    <source>
        <dbReference type="ARBA" id="ARBA00022989"/>
    </source>
</evidence>
<dbReference type="GO" id="GO:0006865">
    <property type="term" value="P:amino acid transport"/>
    <property type="evidence" value="ECO:0007669"/>
    <property type="project" value="UniProtKB-KW"/>
</dbReference>
<gene>
    <name evidence="13" type="ORF">DKX38_010516</name>
</gene>
<keyword evidence="5" id="KW-0769">Symport</keyword>
<dbReference type="Proteomes" id="UP000326939">
    <property type="component" value="Chromosome 6"/>
</dbReference>
<comment type="similarity">
    <text evidence="2">Belongs to the amino acid/polyamine transporter 2 family. Amino acid/auxin permease (AAAP) (TC 2.A.18.1) subfamily.</text>
</comment>
<keyword evidence="9" id="KW-0927">Auxin signaling pathway</keyword>
<evidence type="ECO:0000256" key="5">
    <source>
        <dbReference type="ARBA" id="ARBA00022847"/>
    </source>
</evidence>
<keyword evidence="4 11" id="KW-0812">Transmembrane</keyword>
<organism evidence="13 14">
    <name type="scientific">Salix brachista</name>
    <dbReference type="NCBI Taxonomy" id="2182728"/>
    <lineage>
        <taxon>Eukaryota</taxon>
        <taxon>Viridiplantae</taxon>
        <taxon>Streptophyta</taxon>
        <taxon>Embryophyta</taxon>
        <taxon>Tracheophyta</taxon>
        <taxon>Spermatophyta</taxon>
        <taxon>Magnoliopsida</taxon>
        <taxon>eudicotyledons</taxon>
        <taxon>Gunneridae</taxon>
        <taxon>Pentapetalae</taxon>
        <taxon>rosids</taxon>
        <taxon>fabids</taxon>
        <taxon>Malpighiales</taxon>
        <taxon>Salicaceae</taxon>
        <taxon>Saliceae</taxon>
        <taxon>Salix</taxon>
    </lineage>
</organism>
<evidence type="ECO:0000256" key="2">
    <source>
        <dbReference type="ARBA" id="ARBA00005590"/>
    </source>
</evidence>